<organism evidence="2 3">
    <name type="scientific">Gordonia rubripertincta</name>
    <name type="common">Rhodococcus corallinus</name>
    <dbReference type="NCBI Taxonomy" id="36822"/>
    <lineage>
        <taxon>Bacteria</taxon>
        <taxon>Bacillati</taxon>
        <taxon>Actinomycetota</taxon>
        <taxon>Actinomycetes</taxon>
        <taxon>Mycobacteriales</taxon>
        <taxon>Gordoniaceae</taxon>
        <taxon>Gordonia</taxon>
    </lineage>
</organism>
<dbReference type="PROSITE" id="PS51186">
    <property type="entry name" value="GNAT"/>
    <property type="match status" value="1"/>
</dbReference>
<protein>
    <submittedName>
        <fullName evidence="2">GNAT family N-acetyltransferase</fullName>
    </submittedName>
</protein>
<dbReference type="CDD" id="cd04301">
    <property type="entry name" value="NAT_SF"/>
    <property type="match status" value="1"/>
</dbReference>
<dbReference type="EMBL" id="JAPWIE010000001">
    <property type="protein sequence ID" value="MCZ4549051.1"/>
    <property type="molecule type" value="Genomic_DNA"/>
</dbReference>
<evidence type="ECO:0000259" key="1">
    <source>
        <dbReference type="PROSITE" id="PS51186"/>
    </source>
</evidence>
<feature type="domain" description="N-acetyltransferase" evidence="1">
    <location>
        <begin position="1"/>
        <end position="138"/>
    </location>
</feature>
<evidence type="ECO:0000313" key="2">
    <source>
        <dbReference type="EMBL" id="MCZ4549051.1"/>
    </source>
</evidence>
<dbReference type="Pfam" id="PF13508">
    <property type="entry name" value="Acetyltransf_7"/>
    <property type="match status" value="1"/>
</dbReference>
<accession>A0ABT4MPW5</accession>
<dbReference type="Proteomes" id="UP001067235">
    <property type="component" value="Unassembled WGS sequence"/>
</dbReference>
<proteinExistence type="predicted"/>
<dbReference type="SUPFAM" id="SSF55729">
    <property type="entry name" value="Acyl-CoA N-acyltransferases (Nat)"/>
    <property type="match status" value="1"/>
</dbReference>
<comment type="caution">
    <text evidence="2">The sequence shown here is derived from an EMBL/GenBank/DDBJ whole genome shotgun (WGS) entry which is preliminary data.</text>
</comment>
<reference evidence="2" key="1">
    <citation type="submission" date="2022-12" db="EMBL/GenBank/DDBJ databases">
        <authorList>
            <person name="Krivoruchko A.V."/>
            <person name="Elkin A."/>
        </authorList>
    </citation>
    <scope>NUCLEOTIDE SEQUENCE</scope>
    <source>
        <strain evidence="2">IEGM 1388</strain>
    </source>
</reference>
<dbReference type="InterPro" id="IPR016181">
    <property type="entry name" value="Acyl_CoA_acyltransferase"/>
</dbReference>
<evidence type="ECO:0000313" key="3">
    <source>
        <dbReference type="Proteomes" id="UP001067235"/>
    </source>
</evidence>
<dbReference type="Gene3D" id="3.40.630.30">
    <property type="match status" value="1"/>
</dbReference>
<gene>
    <name evidence="2" type="ORF">O4213_03605</name>
</gene>
<dbReference type="InterPro" id="IPR000182">
    <property type="entry name" value="GNAT_dom"/>
</dbReference>
<dbReference type="RefSeq" id="WP_301569538.1">
    <property type="nucleotide sequence ID" value="NZ_JAPWIE010000001.1"/>
</dbReference>
<keyword evidence="3" id="KW-1185">Reference proteome</keyword>
<sequence length="171" mass="18289">MQHTWELSAVRATELRALLDLAFAGDFADTDYDHALGGVHAFVTDSAGALVGHAAVVARAMMIDGIPRRVGYVEAVAVDPGRQHQGIGDQLMTAIERVIVGAYDFGALSASRAGLRLYRSHGWRPWEGTVSAMTPTGLIPTPDDADSVFVYGGPHPAVGELTCDWRSGDLW</sequence>
<name>A0ABT4MPW5_GORRU</name>